<organism evidence="1 2">
    <name type="scientific">Schistosoma margrebowiei</name>
    <dbReference type="NCBI Taxonomy" id="48269"/>
    <lineage>
        <taxon>Eukaryota</taxon>
        <taxon>Metazoa</taxon>
        <taxon>Spiralia</taxon>
        <taxon>Lophotrochozoa</taxon>
        <taxon>Platyhelminthes</taxon>
        <taxon>Trematoda</taxon>
        <taxon>Digenea</taxon>
        <taxon>Strigeidida</taxon>
        <taxon>Schistosomatoidea</taxon>
        <taxon>Schistosomatidae</taxon>
        <taxon>Schistosoma</taxon>
    </lineage>
</organism>
<name>A0A183LMQ9_9TREM</name>
<sequence length="79" mass="8840">MYSCRVTVGSSRQEIPFDLGCAQFDIRQYSTPVILRERMLPDGFGPVSPYFTVGGVIDDLSEPQLTSCGTKMHLQMIDH</sequence>
<protein>
    <submittedName>
        <fullName evidence="1">Uncharacterized protein</fullName>
    </submittedName>
</protein>
<keyword evidence="2" id="KW-1185">Reference proteome</keyword>
<proteinExistence type="predicted"/>
<accession>A0A183LMQ9</accession>
<gene>
    <name evidence="1" type="ORF">SMRZ_LOCUS5084</name>
</gene>
<dbReference type="Proteomes" id="UP000277204">
    <property type="component" value="Unassembled WGS sequence"/>
</dbReference>
<dbReference type="EMBL" id="UZAI01001692">
    <property type="protein sequence ID" value="VDO64448.1"/>
    <property type="molecule type" value="Genomic_DNA"/>
</dbReference>
<evidence type="ECO:0000313" key="1">
    <source>
        <dbReference type="EMBL" id="VDO64448.1"/>
    </source>
</evidence>
<reference evidence="1 2" key="1">
    <citation type="submission" date="2018-11" db="EMBL/GenBank/DDBJ databases">
        <authorList>
            <consortium name="Pathogen Informatics"/>
        </authorList>
    </citation>
    <scope>NUCLEOTIDE SEQUENCE [LARGE SCALE GENOMIC DNA]</scope>
    <source>
        <strain evidence="1 2">Zambia</strain>
    </source>
</reference>
<evidence type="ECO:0000313" key="2">
    <source>
        <dbReference type="Proteomes" id="UP000277204"/>
    </source>
</evidence>
<dbReference type="AlphaFoldDB" id="A0A183LMQ9"/>